<feature type="transmembrane region" description="Helical" evidence="1">
    <location>
        <begin position="239"/>
        <end position="260"/>
    </location>
</feature>
<dbReference type="EMBL" id="LHQS01000001">
    <property type="protein sequence ID" value="RXE57104.1"/>
    <property type="molecule type" value="Genomic_DNA"/>
</dbReference>
<feature type="transmembrane region" description="Helical" evidence="1">
    <location>
        <begin position="509"/>
        <end position="530"/>
    </location>
</feature>
<feature type="transmembrane region" description="Helical" evidence="1">
    <location>
        <begin position="309"/>
        <end position="329"/>
    </location>
</feature>
<feature type="transmembrane region" description="Helical" evidence="1">
    <location>
        <begin position="389"/>
        <end position="411"/>
    </location>
</feature>
<evidence type="ECO:0000313" key="2">
    <source>
        <dbReference type="EMBL" id="RXE57104.1"/>
    </source>
</evidence>
<name>A0A498H606_9EURY</name>
<keyword evidence="1" id="KW-0472">Membrane</keyword>
<sequence>MGMLTSVWTITRWEMRKSMTSMGRNVLPLALALLILLVLVTGFAAESGIHLQDGMYRLGVDDSGIARIFAGDERFSVYESTSLALWQNRFSYDVLVVGGEVYAADTGKGRSALKALERDYGTYVSRVASAEPDLFAAYPLWIELEYVKSEMDFVATESGQQVGAPTDISSPPRPSGPVAAMTPPPAGIAVSTEDLRAHLVTDAGDSPISRYTDVLAADTGMEAFKTPSQLSPPLPFDSIILIFVFIFPLYFTSQFFMMSIMNERIGRVGEALLSAPVRPAAILLGKGLPYFGIMLLIAGLITLMNGASLLILLPLVPVILFFMANALIIGMTARSFKELSFLSIFFSTLVTSYLFFPTVFANVHVVSIISPLTLVVLELQGDGFTLMEYVYSTALFFATSGVLFYAGMANFTEERLFSEKPLLPRLMEFIGSGISHHRPLLSLFGLAAFSVPFVFMVQMMCLVLFFNVPMPLSLVLLIGASALIEEFAKSVGIYALLGSRPDFLTVRNMLAGSFLIALGFLIGEKVLLLATLSQIAESVFGEVLFLSLQVLWMPLILHFVGVLIVAVFLKVGGSRWWIPGLLTATVVHALYNLHFISGGLL</sequence>
<dbReference type="Proteomes" id="UP000290932">
    <property type="component" value="Unassembled WGS sequence"/>
</dbReference>
<gene>
    <name evidence="2" type="ORF">ABH15_02970</name>
</gene>
<evidence type="ECO:0000313" key="3">
    <source>
        <dbReference type="Proteomes" id="UP000290932"/>
    </source>
</evidence>
<dbReference type="OrthoDB" id="106980at2157"/>
<dbReference type="RefSeq" id="WP_128692866.1">
    <property type="nucleotide sequence ID" value="NZ_LHQS01000001.1"/>
</dbReference>
<feature type="transmembrane region" description="Helical" evidence="1">
    <location>
        <begin position="281"/>
        <end position="303"/>
    </location>
</feature>
<dbReference type="AlphaFoldDB" id="A0A498H606"/>
<keyword evidence="1" id="KW-0812">Transmembrane</keyword>
<feature type="transmembrane region" description="Helical" evidence="1">
    <location>
        <begin position="472"/>
        <end position="497"/>
    </location>
</feature>
<reference evidence="2 3" key="1">
    <citation type="journal article" date="2015" name="Int. J. Syst. Evol. Microbiol.">
        <title>Methanoculleus taiwanensis sp. nov., a methanogen isolated from deep marine sediment at the deformation front area near Taiwan.</title>
        <authorList>
            <person name="Weng C.Y."/>
            <person name="Chen S.C."/>
            <person name="Lai M.C."/>
            <person name="Wu S.Y."/>
            <person name="Lin S."/>
            <person name="Yang T.F."/>
            <person name="Chen P.C."/>
        </authorList>
    </citation>
    <scope>NUCLEOTIDE SEQUENCE [LARGE SCALE GENOMIC DNA]</scope>
    <source>
        <strain evidence="2 3">CYW4</strain>
    </source>
</reference>
<keyword evidence="3" id="KW-1185">Reference proteome</keyword>
<feature type="transmembrane region" description="Helical" evidence="1">
    <location>
        <begin position="440"/>
        <end position="466"/>
    </location>
</feature>
<organism evidence="2 3">
    <name type="scientific">Methanoculleus taiwanensis</name>
    <dbReference type="NCBI Taxonomy" id="1550565"/>
    <lineage>
        <taxon>Archaea</taxon>
        <taxon>Methanobacteriati</taxon>
        <taxon>Methanobacteriota</taxon>
        <taxon>Stenosarchaea group</taxon>
        <taxon>Methanomicrobia</taxon>
        <taxon>Methanomicrobiales</taxon>
        <taxon>Methanomicrobiaceae</taxon>
        <taxon>Methanoculleus</taxon>
    </lineage>
</organism>
<keyword evidence="1" id="KW-1133">Transmembrane helix</keyword>
<proteinExistence type="predicted"/>
<protein>
    <submittedName>
        <fullName evidence="2">ABC transporter</fullName>
    </submittedName>
</protein>
<accession>A0A498H606</accession>
<feature type="transmembrane region" description="Helical" evidence="1">
    <location>
        <begin position="550"/>
        <end position="569"/>
    </location>
</feature>
<feature type="transmembrane region" description="Helical" evidence="1">
    <location>
        <begin position="576"/>
        <end position="596"/>
    </location>
</feature>
<evidence type="ECO:0000256" key="1">
    <source>
        <dbReference type="SAM" id="Phobius"/>
    </source>
</evidence>
<feature type="transmembrane region" description="Helical" evidence="1">
    <location>
        <begin position="341"/>
        <end position="369"/>
    </location>
</feature>
<comment type="caution">
    <text evidence="2">The sequence shown here is derived from an EMBL/GenBank/DDBJ whole genome shotgun (WGS) entry which is preliminary data.</text>
</comment>